<evidence type="ECO:0000313" key="1">
    <source>
        <dbReference type="EMBL" id="MBB5109765.1"/>
    </source>
</evidence>
<protein>
    <submittedName>
        <fullName evidence="1">Uncharacterized protein</fullName>
    </submittedName>
</protein>
<sequence length="43" mass="4785">EDRRGLNPLFTMHMTPYGEVKLNMAHRLSLSEAASVEEPATGQ</sequence>
<name>A0A7W8F0H7_STRST</name>
<keyword evidence="2" id="KW-1185">Reference proteome</keyword>
<organism evidence="1 2">
    <name type="scientific">Streptomyces spectabilis</name>
    <dbReference type="NCBI Taxonomy" id="68270"/>
    <lineage>
        <taxon>Bacteria</taxon>
        <taxon>Bacillati</taxon>
        <taxon>Actinomycetota</taxon>
        <taxon>Actinomycetes</taxon>
        <taxon>Kitasatosporales</taxon>
        <taxon>Streptomycetaceae</taxon>
        <taxon>Streptomyces</taxon>
    </lineage>
</organism>
<reference evidence="1 2" key="1">
    <citation type="submission" date="2020-08" db="EMBL/GenBank/DDBJ databases">
        <title>Genomic Encyclopedia of Type Strains, Phase III (KMG-III): the genomes of soil and plant-associated and newly described type strains.</title>
        <authorList>
            <person name="Whitman W."/>
        </authorList>
    </citation>
    <scope>NUCLEOTIDE SEQUENCE [LARGE SCALE GENOMIC DNA]</scope>
    <source>
        <strain evidence="1 2">CECT 3146</strain>
    </source>
</reference>
<feature type="non-terminal residue" evidence="1">
    <location>
        <position position="1"/>
    </location>
</feature>
<dbReference type="EMBL" id="JACHJD010000037">
    <property type="protein sequence ID" value="MBB5109765.1"/>
    <property type="molecule type" value="Genomic_DNA"/>
</dbReference>
<evidence type="ECO:0000313" key="2">
    <source>
        <dbReference type="Proteomes" id="UP000549009"/>
    </source>
</evidence>
<proteinExistence type="predicted"/>
<comment type="caution">
    <text evidence="1">The sequence shown here is derived from an EMBL/GenBank/DDBJ whole genome shotgun (WGS) entry which is preliminary data.</text>
</comment>
<dbReference type="AlphaFoldDB" id="A0A7W8F0H7"/>
<accession>A0A7W8F0H7</accession>
<gene>
    <name evidence="1" type="ORF">FHS40_008895</name>
</gene>
<dbReference type="Proteomes" id="UP000549009">
    <property type="component" value="Unassembled WGS sequence"/>
</dbReference>